<dbReference type="InterPro" id="IPR007742">
    <property type="entry name" value="NosD_dom"/>
</dbReference>
<dbReference type="InterPro" id="IPR011050">
    <property type="entry name" value="Pectin_lyase_fold/virulence"/>
</dbReference>
<evidence type="ECO:0000313" key="2">
    <source>
        <dbReference type="EMBL" id="PIV50215.1"/>
    </source>
</evidence>
<gene>
    <name evidence="2" type="ORF">COS18_05655</name>
</gene>
<evidence type="ECO:0000259" key="1">
    <source>
        <dbReference type="Pfam" id="PF05048"/>
    </source>
</evidence>
<name>A0A2M7DKB7_9BACT</name>
<dbReference type="Pfam" id="PF05048">
    <property type="entry name" value="NosD"/>
    <property type="match status" value="1"/>
</dbReference>
<dbReference type="InterPro" id="IPR022441">
    <property type="entry name" value="Para_beta_helix_rpt-2"/>
</dbReference>
<dbReference type="NCBIfam" id="TIGR03804">
    <property type="entry name" value="para_beta_helix"/>
    <property type="match status" value="1"/>
</dbReference>
<comment type="caution">
    <text evidence="2">The sequence shown here is derived from an EMBL/GenBank/DDBJ whole genome shotgun (WGS) entry which is preliminary data.</text>
</comment>
<dbReference type="SUPFAM" id="SSF51126">
    <property type="entry name" value="Pectin lyase-like"/>
    <property type="match status" value="1"/>
</dbReference>
<organism evidence="2 3">
    <name type="scientific">Candidatus Falkowbacteria bacterium CG02_land_8_20_14_3_00_36_14</name>
    <dbReference type="NCBI Taxonomy" id="1974560"/>
    <lineage>
        <taxon>Bacteria</taxon>
        <taxon>Candidatus Falkowiibacteriota</taxon>
    </lineage>
</organism>
<accession>A0A2M7DKB7</accession>
<dbReference type="Gene3D" id="2.160.20.10">
    <property type="entry name" value="Single-stranded right-handed beta-helix, Pectin lyase-like"/>
    <property type="match status" value="1"/>
</dbReference>
<feature type="domain" description="Periplasmic copper-binding protein NosD beta helix" evidence="1">
    <location>
        <begin position="57"/>
        <end position="140"/>
    </location>
</feature>
<dbReference type="InterPro" id="IPR012334">
    <property type="entry name" value="Pectin_lyas_fold"/>
</dbReference>
<proteinExistence type="predicted"/>
<feature type="non-terminal residue" evidence="2">
    <location>
        <position position="143"/>
    </location>
</feature>
<reference evidence="3" key="1">
    <citation type="submission" date="2017-09" db="EMBL/GenBank/DDBJ databases">
        <title>Depth-based differentiation of microbial function through sediment-hosted aquifers and enrichment of novel symbionts in the deep terrestrial subsurface.</title>
        <authorList>
            <person name="Probst A.J."/>
            <person name="Ladd B."/>
            <person name="Jarett J.K."/>
            <person name="Geller-Mcgrath D.E."/>
            <person name="Sieber C.M.K."/>
            <person name="Emerson J.B."/>
            <person name="Anantharaman K."/>
            <person name="Thomas B.C."/>
            <person name="Malmstrom R."/>
            <person name="Stieglmeier M."/>
            <person name="Klingl A."/>
            <person name="Woyke T."/>
            <person name="Ryan C.M."/>
            <person name="Banfield J.F."/>
        </authorList>
    </citation>
    <scope>NUCLEOTIDE SEQUENCE [LARGE SCALE GENOMIC DNA]</scope>
</reference>
<protein>
    <recommendedName>
        <fullName evidence="1">Periplasmic copper-binding protein NosD beta helix domain-containing protein</fullName>
    </recommendedName>
</protein>
<sequence>MFFGFASHAQAANCGGGVACACGDTVTASTTLSSDLTCTGHGLVVGANNITIDGGNYTITGDGGTSDYGINNSSGYDNIIIQNFANITNFNIGIYFDSSSSSTIQNVTANSNTGDGIILYSISSSTIANNIANSNTSYGIDIE</sequence>
<dbReference type="Proteomes" id="UP000228896">
    <property type="component" value="Unassembled WGS sequence"/>
</dbReference>
<dbReference type="EMBL" id="PETS01000145">
    <property type="protein sequence ID" value="PIV50215.1"/>
    <property type="molecule type" value="Genomic_DNA"/>
</dbReference>
<dbReference type="AlphaFoldDB" id="A0A2M7DKB7"/>
<evidence type="ECO:0000313" key="3">
    <source>
        <dbReference type="Proteomes" id="UP000228896"/>
    </source>
</evidence>